<accession>S7QA93</accession>
<evidence type="ECO:0000313" key="1">
    <source>
        <dbReference type="EMBL" id="EPQ17917.1"/>
    </source>
</evidence>
<dbReference type="AlphaFoldDB" id="S7QA93"/>
<reference evidence="1 2" key="1">
    <citation type="journal article" date="2013" name="Nat. Commun.">
        <title>Genome analysis reveals insights into physiology and longevity of the Brandt's bat Myotis brandtii.</title>
        <authorList>
            <person name="Seim I."/>
            <person name="Fang X."/>
            <person name="Xiong Z."/>
            <person name="Lobanov A.V."/>
            <person name="Huang Z."/>
            <person name="Ma S."/>
            <person name="Feng Y."/>
            <person name="Turanov A.A."/>
            <person name="Zhu Y."/>
            <person name="Lenz T.L."/>
            <person name="Gerashchenko M.V."/>
            <person name="Fan D."/>
            <person name="Hee Yim S."/>
            <person name="Yao X."/>
            <person name="Jordan D."/>
            <person name="Xiong Y."/>
            <person name="Ma Y."/>
            <person name="Lyapunov A.N."/>
            <person name="Chen G."/>
            <person name="Kulakova O.I."/>
            <person name="Sun Y."/>
            <person name="Lee S.G."/>
            <person name="Bronson R.T."/>
            <person name="Moskalev A.A."/>
            <person name="Sunyaev S.R."/>
            <person name="Zhang G."/>
            <person name="Krogh A."/>
            <person name="Wang J."/>
            <person name="Gladyshev V.N."/>
        </authorList>
    </citation>
    <scope>NUCLEOTIDE SEQUENCE [LARGE SCALE GENOMIC DNA]</scope>
</reference>
<organism evidence="1 2">
    <name type="scientific">Myotis brandtii</name>
    <name type="common">Brandt's bat</name>
    <dbReference type="NCBI Taxonomy" id="109478"/>
    <lineage>
        <taxon>Eukaryota</taxon>
        <taxon>Metazoa</taxon>
        <taxon>Chordata</taxon>
        <taxon>Craniata</taxon>
        <taxon>Vertebrata</taxon>
        <taxon>Euteleostomi</taxon>
        <taxon>Mammalia</taxon>
        <taxon>Eutheria</taxon>
        <taxon>Laurasiatheria</taxon>
        <taxon>Chiroptera</taxon>
        <taxon>Yangochiroptera</taxon>
        <taxon>Vespertilionidae</taxon>
        <taxon>Myotis</taxon>
    </lineage>
</organism>
<evidence type="ECO:0000313" key="2">
    <source>
        <dbReference type="Proteomes" id="UP000052978"/>
    </source>
</evidence>
<protein>
    <submittedName>
        <fullName evidence="1">Uncharacterized protein</fullName>
    </submittedName>
</protein>
<sequence>MVPTHCPPHTSLPPAPRGRYWPSTEIPPLSLIPPWVHLHLPLGFLPASSHLQCDKSSERLGLLFTSAHPGACGHLPPLPGIGWDPPSWVPRLDHPGGISKKPPSLGRPQSFPTDFSYLDCLTKLLAGTSLQTT</sequence>
<gene>
    <name evidence="1" type="ORF">D623_10014175</name>
</gene>
<dbReference type="EMBL" id="KE164431">
    <property type="protein sequence ID" value="EPQ17917.1"/>
    <property type="molecule type" value="Genomic_DNA"/>
</dbReference>
<name>S7QA93_MYOBR</name>
<proteinExistence type="predicted"/>
<dbReference type="Proteomes" id="UP000052978">
    <property type="component" value="Unassembled WGS sequence"/>
</dbReference>
<keyword evidence="2" id="KW-1185">Reference proteome</keyword>